<dbReference type="InterPro" id="IPR007492">
    <property type="entry name" value="LytTR_DNA-bd_dom"/>
</dbReference>
<reference evidence="6 7" key="1">
    <citation type="submission" date="2016-09" db="EMBL/GenBank/DDBJ databases">
        <authorList>
            <person name="Capua I."/>
            <person name="De Benedictis P."/>
            <person name="Joannis T."/>
            <person name="Lombin L.H."/>
            <person name="Cattoli G."/>
        </authorList>
    </citation>
    <scope>NUCLEOTIDE SEQUENCE [LARGE SCALE GENOMIC DNA]</scope>
    <source>
        <strain evidence="6 7">GluBS11</strain>
    </source>
</reference>
<feature type="domain" description="HTH LytTR-type" evidence="5">
    <location>
        <begin position="133"/>
        <end position="230"/>
    </location>
</feature>
<dbReference type="InterPro" id="IPR001789">
    <property type="entry name" value="Sig_transdc_resp-reg_receiver"/>
</dbReference>
<gene>
    <name evidence="6" type="ORF">SAMN05421730_101388</name>
</gene>
<protein>
    <recommendedName>
        <fullName evidence="1">Stage 0 sporulation protein A homolog</fullName>
    </recommendedName>
</protein>
<dbReference type="Gene3D" id="3.40.50.2300">
    <property type="match status" value="1"/>
</dbReference>
<dbReference type="Proteomes" id="UP000199315">
    <property type="component" value="Unassembled WGS sequence"/>
</dbReference>
<evidence type="ECO:0000256" key="2">
    <source>
        <dbReference type="ARBA" id="ARBA00024867"/>
    </source>
</evidence>
<dbReference type="GO" id="GO:0000156">
    <property type="term" value="F:phosphorelay response regulator activity"/>
    <property type="evidence" value="ECO:0007669"/>
    <property type="project" value="InterPro"/>
</dbReference>
<dbReference type="EMBL" id="FMKA01000013">
    <property type="protein sequence ID" value="SCP97784.1"/>
    <property type="molecule type" value="Genomic_DNA"/>
</dbReference>
<dbReference type="PROSITE" id="PS50110">
    <property type="entry name" value="RESPONSE_REGULATORY"/>
    <property type="match status" value="1"/>
</dbReference>
<dbReference type="STRING" id="1619234.SAMN05421730_101388"/>
<proteinExistence type="predicted"/>
<dbReference type="PROSITE" id="PS50930">
    <property type="entry name" value="HTH_LYTTR"/>
    <property type="match status" value="1"/>
</dbReference>
<dbReference type="Pfam" id="PF04397">
    <property type="entry name" value="LytTR"/>
    <property type="match status" value="1"/>
</dbReference>
<evidence type="ECO:0000256" key="3">
    <source>
        <dbReference type="PROSITE-ProRule" id="PRU00169"/>
    </source>
</evidence>
<evidence type="ECO:0000313" key="6">
    <source>
        <dbReference type="EMBL" id="SCP97784.1"/>
    </source>
</evidence>
<keyword evidence="7" id="KW-1185">Reference proteome</keyword>
<dbReference type="InterPro" id="IPR046947">
    <property type="entry name" value="LytR-like"/>
</dbReference>
<keyword evidence="3" id="KW-0597">Phosphoprotein</keyword>
<comment type="function">
    <text evidence="2">May play the central regulatory role in sporulation. It may be an element of the effector pathway responsible for the activation of sporulation genes in response to nutritional stress. Spo0A may act in concert with spo0H (a sigma factor) to control the expression of some genes that are critical to the sporulation process.</text>
</comment>
<sequence>MLKIAICEDDKQQQQIIERLTIQSEKAQSAEIVKFDSGEDLVKAYNQEQRFSIILLDMQMKELNGIQTAEMIRKYDKNVIIIIITSILEYAVEGYSINAFEFILKPIEELKFSKIIDKAIIKLNEDENKNYIIQTREKTLVLRLSDIVYVESNKKKVTIHGVEEVYVNNENITEVEKKLSDEGFVRISRFYLVNMQYIKEIRVDGIKLTTGINLNYSEKLSNQIKERYMNFMMGDM</sequence>
<dbReference type="RefSeq" id="WP_091234237.1">
    <property type="nucleotide sequence ID" value="NZ_FMKA01000013.1"/>
</dbReference>
<evidence type="ECO:0000256" key="1">
    <source>
        <dbReference type="ARBA" id="ARBA00018672"/>
    </source>
</evidence>
<dbReference type="Gene3D" id="2.40.50.1020">
    <property type="entry name" value="LytTr DNA-binding domain"/>
    <property type="match status" value="1"/>
</dbReference>
<dbReference type="PANTHER" id="PTHR37299">
    <property type="entry name" value="TRANSCRIPTIONAL REGULATOR-RELATED"/>
    <property type="match status" value="1"/>
</dbReference>
<evidence type="ECO:0000259" key="4">
    <source>
        <dbReference type="PROSITE" id="PS50110"/>
    </source>
</evidence>
<feature type="modified residue" description="4-aspartylphosphate" evidence="3">
    <location>
        <position position="57"/>
    </location>
</feature>
<dbReference type="AlphaFoldDB" id="A0A1D3TUM8"/>
<name>A0A1D3TUM8_9FIRM</name>
<dbReference type="SMART" id="SM00448">
    <property type="entry name" value="REC"/>
    <property type="match status" value="1"/>
</dbReference>
<dbReference type="GO" id="GO:0003677">
    <property type="term" value="F:DNA binding"/>
    <property type="evidence" value="ECO:0007669"/>
    <property type="project" value="UniProtKB-KW"/>
</dbReference>
<evidence type="ECO:0000259" key="5">
    <source>
        <dbReference type="PROSITE" id="PS50930"/>
    </source>
</evidence>
<dbReference type="SUPFAM" id="SSF52172">
    <property type="entry name" value="CheY-like"/>
    <property type="match status" value="1"/>
</dbReference>
<dbReference type="InterPro" id="IPR011006">
    <property type="entry name" value="CheY-like_superfamily"/>
</dbReference>
<dbReference type="SMART" id="SM00850">
    <property type="entry name" value="LytTR"/>
    <property type="match status" value="1"/>
</dbReference>
<organism evidence="6 7">
    <name type="scientific">Anaerobium acetethylicum</name>
    <dbReference type="NCBI Taxonomy" id="1619234"/>
    <lineage>
        <taxon>Bacteria</taxon>
        <taxon>Bacillati</taxon>
        <taxon>Bacillota</taxon>
        <taxon>Clostridia</taxon>
        <taxon>Lachnospirales</taxon>
        <taxon>Lachnospiraceae</taxon>
        <taxon>Anaerobium</taxon>
    </lineage>
</organism>
<keyword evidence="6" id="KW-0238">DNA-binding</keyword>
<accession>A0A1D3TUM8</accession>
<dbReference type="Pfam" id="PF00072">
    <property type="entry name" value="Response_reg"/>
    <property type="match status" value="1"/>
</dbReference>
<dbReference type="PANTHER" id="PTHR37299:SF1">
    <property type="entry name" value="STAGE 0 SPORULATION PROTEIN A HOMOLOG"/>
    <property type="match status" value="1"/>
</dbReference>
<dbReference type="OrthoDB" id="9802383at2"/>
<evidence type="ECO:0000313" key="7">
    <source>
        <dbReference type="Proteomes" id="UP000199315"/>
    </source>
</evidence>
<feature type="domain" description="Response regulatory" evidence="4">
    <location>
        <begin position="3"/>
        <end position="120"/>
    </location>
</feature>